<dbReference type="Gene3D" id="1.10.10.60">
    <property type="entry name" value="Homeodomain-like"/>
    <property type="match status" value="1"/>
</dbReference>
<evidence type="ECO:0000256" key="3">
    <source>
        <dbReference type="ARBA" id="ARBA00023163"/>
    </source>
</evidence>
<proteinExistence type="predicted"/>
<dbReference type="Pfam" id="PF12833">
    <property type="entry name" value="HTH_18"/>
    <property type="match status" value="1"/>
</dbReference>
<feature type="domain" description="HTH araC/xylS-type" evidence="5">
    <location>
        <begin position="214"/>
        <end position="312"/>
    </location>
</feature>
<protein>
    <submittedName>
        <fullName evidence="6">AraC family transcriptional regulator</fullName>
    </submittedName>
</protein>
<keyword evidence="3" id="KW-0804">Transcription</keyword>
<evidence type="ECO:0000256" key="2">
    <source>
        <dbReference type="ARBA" id="ARBA00023125"/>
    </source>
</evidence>
<evidence type="ECO:0000313" key="6">
    <source>
        <dbReference type="EMBL" id="GAA1406557.1"/>
    </source>
</evidence>
<dbReference type="InterPro" id="IPR052158">
    <property type="entry name" value="INH-QAR"/>
</dbReference>
<dbReference type="PANTHER" id="PTHR43130:SF3">
    <property type="entry name" value="HTH-TYPE TRANSCRIPTIONAL REGULATOR RV1931C"/>
    <property type="match status" value="1"/>
</dbReference>
<sequence length="330" mass="34408">MPMIAVLALDGLPGHHLTTPGLVFDTAARAHPGVDYDVRLCAVGGSDAVRLGAPAPAAVLPYGLADAAEADVLLLPAHGEDGARPEPALLDAIGAAAARGARIGACGTGVLTLAATGLLDGRRATTAWRHTGELARRYPRVEVDPGGTLVADGPFRTSGGVFGGLDVCLRLLAEDHGERIAGRTCRELLSPLTVHAERVAEVIDRTLADSSGLDATLEWLERSLHLPLAPADIAAHAGVSVSSLNRRFLARTGLSAPRYLLRLRLQRARELLEGTDEPVEAIAVRTGFASPAALRPHFARLTGTTPRAYRTRHRAGAPGGKPLAARSATT</sequence>
<name>A0ABN1YDV2_9ACTN</name>
<dbReference type="SMART" id="SM00342">
    <property type="entry name" value="HTH_ARAC"/>
    <property type="match status" value="1"/>
</dbReference>
<dbReference type="SUPFAM" id="SSF52317">
    <property type="entry name" value="Class I glutamine amidotransferase-like"/>
    <property type="match status" value="1"/>
</dbReference>
<dbReference type="SUPFAM" id="SSF46689">
    <property type="entry name" value="Homeodomain-like"/>
    <property type="match status" value="2"/>
</dbReference>
<dbReference type="Proteomes" id="UP001499863">
    <property type="component" value="Unassembled WGS sequence"/>
</dbReference>
<dbReference type="RefSeq" id="WP_344341614.1">
    <property type="nucleotide sequence ID" value="NZ_BAAAKJ010000313.1"/>
</dbReference>
<dbReference type="InterPro" id="IPR009057">
    <property type="entry name" value="Homeodomain-like_sf"/>
</dbReference>
<feature type="region of interest" description="Disordered" evidence="4">
    <location>
        <begin position="306"/>
        <end position="330"/>
    </location>
</feature>
<dbReference type="InterPro" id="IPR002818">
    <property type="entry name" value="DJ-1/PfpI"/>
</dbReference>
<keyword evidence="7" id="KW-1185">Reference proteome</keyword>
<reference evidence="6 7" key="1">
    <citation type="journal article" date="2019" name="Int. J. Syst. Evol. Microbiol.">
        <title>The Global Catalogue of Microorganisms (GCM) 10K type strain sequencing project: providing services to taxonomists for standard genome sequencing and annotation.</title>
        <authorList>
            <consortium name="The Broad Institute Genomics Platform"/>
            <consortium name="The Broad Institute Genome Sequencing Center for Infectious Disease"/>
            <person name="Wu L."/>
            <person name="Ma J."/>
        </authorList>
    </citation>
    <scope>NUCLEOTIDE SEQUENCE [LARGE SCALE GENOMIC DNA]</scope>
    <source>
        <strain evidence="6 7">JCM 12393</strain>
    </source>
</reference>
<gene>
    <name evidence="6" type="ORF">GCM10009639_54470</name>
</gene>
<dbReference type="InterPro" id="IPR018062">
    <property type="entry name" value="HTH_AraC-typ_CS"/>
</dbReference>
<dbReference type="Pfam" id="PF01965">
    <property type="entry name" value="DJ-1_PfpI"/>
    <property type="match status" value="1"/>
</dbReference>
<dbReference type="InterPro" id="IPR018060">
    <property type="entry name" value="HTH_AraC"/>
</dbReference>
<dbReference type="InterPro" id="IPR029062">
    <property type="entry name" value="Class_I_gatase-like"/>
</dbReference>
<dbReference type="EMBL" id="BAAAKJ010000313">
    <property type="protein sequence ID" value="GAA1406557.1"/>
    <property type="molecule type" value="Genomic_DNA"/>
</dbReference>
<dbReference type="PANTHER" id="PTHR43130">
    <property type="entry name" value="ARAC-FAMILY TRANSCRIPTIONAL REGULATOR"/>
    <property type="match status" value="1"/>
</dbReference>
<evidence type="ECO:0000256" key="4">
    <source>
        <dbReference type="SAM" id="MobiDB-lite"/>
    </source>
</evidence>
<evidence type="ECO:0000313" key="7">
    <source>
        <dbReference type="Proteomes" id="UP001499863"/>
    </source>
</evidence>
<comment type="caution">
    <text evidence="6">The sequence shown here is derived from an EMBL/GenBank/DDBJ whole genome shotgun (WGS) entry which is preliminary data.</text>
</comment>
<dbReference type="Gene3D" id="3.40.50.880">
    <property type="match status" value="1"/>
</dbReference>
<evidence type="ECO:0000259" key="5">
    <source>
        <dbReference type="PROSITE" id="PS01124"/>
    </source>
</evidence>
<dbReference type="PROSITE" id="PS00041">
    <property type="entry name" value="HTH_ARAC_FAMILY_1"/>
    <property type="match status" value="1"/>
</dbReference>
<accession>A0ABN1YDV2</accession>
<evidence type="ECO:0000256" key="1">
    <source>
        <dbReference type="ARBA" id="ARBA00023015"/>
    </source>
</evidence>
<organism evidence="6 7">
    <name type="scientific">Kitasatospora putterlickiae</name>
    <dbReference type="NCBI Taxonomy" id="221725"/>
    <lineage>
        <taxon>Bacteria</taxon>
        <taxon>Bacillati</taxon>
        <taxon>Actinomycetota</taxon>
        <taxon>Actinomycetes</taxon>
        <taxon>Kitasatosporales</taxon>
        <taxon>Streptomycetaceae</taxon>
        <taxon>Kitasatospora</taxon>
    </lineage>
</organism>
<keyword evidence="2" id="KW-0238">DNA-binding</keyword>
<dbReference type="PROSITE" id="PS01124">
    <property type="entry name" value="HTH_ARAC_FAMILY_2"/>
    <property type="match status" value="1"/>
</dbReference>
<keyword evidence="1" id="KW-0805">Transcription regulation</keyword>